<dbReference type="InterPro" id="IPR000014">
    <property type="entry name" value="PAS"/>
</dbReference>
<feature type="domain" description="Sigma-54 factor interaction" evidence="9">
    <location>
        <begin position="211"/>
        <end position="440"/>
    </location>
</feature>
<dbReference type="EMBL" id="BLXX01000001">
    <property type="protein sequence ID" value="GFO58089.1"/>
    <property type="molecule type" value="Genomic_DNA"/>
</dbReference>
<keyword evidence="1" id="KW-0547">Nucleotide-binding</keyword>
<dbReference type="Pfam" id="PF00989">
    <property type="entry name" value="PAS"/>
    <property type="match status" value="1"/>
</dbReference>
<dbReference type="CDD" id="cd00130">
    <property type="entry name" value="PAS"/>
    <property type="match status" value="1"/>
</dbReference>
<dbReference type="Gene3D" id="1.10.10.60">
    <property type="entry name" value="Homeodomain-like"/>
    <property type="match status" value="1"/>
</dbReference>
<dbReference type="GO" id="GO:0006355">
    <property type="term" value="P:regulation of DNA-templated transcription"/>
    <property type="evidence" value="ECO:0007669"/>
    <property type="project" value="InterPro"/>
</dbReference>
<dbReference type="Proteomes" id="UP000556026">
    <property type="component" value="Unassembled WGS sequence"/>
</dbReference>
<dbReference type="PROSITE" id="PS00688">
    <property type="entry name" value="SIGMA54_INTERACT_3"/>
    <property type="match status" value="1"/>
</dbReference>
<dbReference type="InterPro" id="IPR045865">
    <property type="entry name" value="ACT-like_dom_sf"/>
</dbReference>
<keyword evidence="5" id="KW-0238">DNA-binding</keyword>
<dbReference type="Pfam" id="PF18024">
    <property type="entry name" value="HTH_50"/>
    <property type="match status" value="1"/>
</dbReference>
<sequence>MNSVKLQISGTDRVGIVANIATAMSDRRANILSMEVEVVGDRAIVYLEAQITPPLDIAELLAGLRTIPSLTEVSRIHTLPLEKREKRVQIVLDNISDGILAVDEAGEITMVNQVAREILGTPEKALIGLSLRELELSGSRILDCLTGPGYRQVNRDLITERGRFQFLATGKPIRDSLGQVVGAVEILKELREIKEMAHAVSQPLQVTFREIIGSSPALRDVISIAQKLARTDPVVSLRGESGTGKELFASAIHAESGRPGPFVPVNCAALPETLLESELFGYAGGAFTGARREGKPGLFEIAQDGTLFLDEIAEIPLTLQAKMLRVLQERRVRRIGGTREMPVNVRIITATNKNLERMMDQGLFREDLYYRINVFQIQIPALRERIEDIGPLAEHFLFHLNSTLGKTAQRLAPAALAKLAGHRWPGNIRELRNVIERASILCPGAVIEPEQVFFAAGASPPLAGEAPRGDADQLCDTLGQQVDQFERQIIAQRLQLSGSIREAARSLGVSHTTLLNKIKKLGLAVAR</sequence>
<dbReference type="GO" id="GO:0005524">
    <property type="term" value="F:ATP binding"/>
    <property type="evidence" value="ECO:0007669"/>
    <property type="project" value="UniProtKB-KW"/>
</dbReference>
<dbReference type="NCBIfam" id="TIGR00229">
    <property type="entry name" value="sensory_box"/>
    <property type="match status" value="1"/>
</dbReference>
<reference evidence="13" key="1">
    <citation type="submission" date="2020-06" db="EMBL/GenBank/DDBJ databases">
        <title>Draft genomic sequence of Geomonas sp. Red330.</title>
        <authorList>
            <person name="Itoh H."/>
            <person name="Zhenxing X."/>
            <person name="Ushijima N."/>
            <person name="Masuda Y."/>
            <person name="Shiratori Y."/>
            <person name="Senoo K."/>
        </authorList>
    </citation>
    <scope>NUCLEOTIDE SEQUENCE [LARGE SCALE GENOMIC DNA]</scope>
    <source>
        <strain evidence="13">Red330</strain>
    </source>
</reference>
<dbReference type="InterPro" id="IPR025944">
    <property type="entry name" value="Sigma_54_int_dom_CS"/>
</dbReference>
<dbReference type="InterPro" id="IPR030828">
    <property type="entry name" value="HTH_TyrR"/>
</dbReference>
<dbReference type="SUPFAM" id="SSF55785">
    <property type="entry name" value="PYP-like sensor domain (PAS domain)"/>
    <property type="match status" value="1"/>
</dbReference>
<evidence type="ECO:0000256" key="6">
    <source>
        <dbReference type="ARBA" id="ARBA00023159"/>
    </source>
</evidence>
<evidence type="ECO:0000259" key="11">
    <source>
        <dbReference type="PROSITE" id="PS51671"/>
    </source>
</evidence>
<evidence type="ECO:0000313" key="13">
    <source>
        <dbReference type="Proteomes" id="UP000556026"/>
    </source>
</evidence>
<dbReference type="PANTHER" id="PTHR32071:SF117">
    <property type="entry name" value="PTS-DEPENDENT DIHYDROXYACETONE KINASE OPERON REGULATORY PROTEIN-RELATED"/>
    <property type="match status" value="1"/>
</dbReference>
<evidence type="ECO:0000256" key="8">
    <source>
        <dbReference type="ARBA" id="ARBA00029500"/>
    </source>
</evidence>
<proteinExistence type="predicted"/>
<accession>A0A6V8MEG3</accession>
<dbReference type="PROSITE" id="PS51671">
    <property type="entry name" value="ACT"/>
    <property type="match status" value="1"/>
</dbReference>
<dbReference type="Pfam" id="PF13291">
    <property type="entry name" value="ACT_4"/>
    <property type="match status" value="1"/>
</dbReference>
<dbReference type="Gene3D" id="1.10.8.60">
    <property type="match status" value="1"/>
</dbReference>
<keyword evidence="6" id="KW-0010">Activator</keyword>
<dbReference type="PROSITE" id="PS50045">
    <property type="entry name" value="SIGMA54_INTERACT_4"/>
    <property type="match status" value="1"/>
</dbReference>
<dbReference type="Pfam" id="PF25601">
    <property type="entry name" value="AAA_lid_14"/>
    <property type="match status" value="1"/>
</dbReference>
<evidence type="ECO:0000313" key="12">
    <source>
        <dbReference type="EMBL" id="GFO58089.1"/>
    </source>
</evidence>
<evidence type="ECO:0000256" key="2">
    <source>
        <dbReference type="ARBA" id="ARBA00022797"/>
    </source>
</evidence>
<keyword evidence="7" id="KW-0804">Transcription</keyword>
<dbReference type="InterPro" id="IPR002912">
    <property type="entry name" value="ACT_dom"/>
</dbReference>
<dbReference type="RefSeq" id="WP_183352936.1">
    <property type="nucleotide sequence ID" value="NZ_BLXX01000001.1"/>
</dbReference>
<comment type="caution">
    <text evidence="12">The sequence shown here is derived from an EMBL/GenBank/DDBJ whole genome shotgun (WGS) entry which is preliminary data.</text>
</comment>
<dbReference type="Gene3D" id="3.30.450.20">
    <property type="entry name" value="PAS domain"/>
    <property type="match status" value="1"/>
</dbReference>
<dbReference type="GO" id="GO:0003677">
    <property type="term" value="F:DNA binding"/>
    <property type="evidence" value="ECO:0007669"/>
    <property type="project" value="UniProtKB-KW"/>
</dbReference>
<dbReference type="PANTHER" id="PTHR32071">
    <property type="entry name" value="TRANSCRIPTIONAL REGULATORY PROTEIN"/>
    <property type="match status" value="1"/>
</dbReference>
<dbReference type="InterPro" id="IPR035965">
    <property type="entry name" value="PAS-like_dom_sf"/>
</dbReference>
<feature type="domain" description="PAS" evidence="10">
    <location>
        <begin position="84"/>
        <end position="128"/>
    </location>
</feature>
<keyword evidence="4" id="KW-0805">Transcription regulation</keyword>
<evidence type="ECO:0000256" key="1">
    <source>
        <dbReference type="ARBA" id="ARBA00022741"/>
    </source>
</evidence>
<dbReference type="FunFam" id="3.40.50.300:FF:000006">
    <property type="entry name" value="DNA-binding transcriptional regulator NtrC"/>
    <property type="match status" value="1"/>
</dbReference>
<dbReference type="AlphaFoldDB" id="A0A6V8MEG3"/>
<organism evidence="12 13">
    <name type="scientific">Geomonas silvestris</name>
    <dbReference type="NCBI Taxonomy" id="2740184"/>
    <lineage>
        <taxon>Bacteria</taxon>
        <taxon>Pseudomonadati</taxon>
        <taxon>Thermodesulfobacteriota</taxon>
        <taxon>Desulfuromonadia</taxon>
        <taxon>Geobacterales</taxon>
        <taxon>Geobacteraceae</taxon>
        <taxon>Geomonas</taxon>
    </lineage>
</organism>
<evidence type="ECO:0000256" key="7">
    <source>
        <dbReference type="ARBA" id="ARBA00023163"/>
    </source>
</evidence>
<dbReference type="InterPro" id="IPR009057">
    <property type="entry name" value="Homeodomain-like_sf"/>
</dbReference>
<dbReference type="InterPro" id="IPR013767">
    <property type="entry name" value="PAS_fold"/>
</dbReference>
<keyword evidence="2" id="KW-0058">Aromatic hydrocarbons catabolism</keyword>
<evidence type="ECO:0000256" key="5">
    <source>
        <dbReference type="ARBA" id="ARBA00023125"/>
    </source>
</evidence>
<evidence type="ECO:0000256" key="4">
    <source>
        <dbReference type="ARBA" id="ARBA00023015"/>
    </source>
</evidence>
<evidence type="ECO:0000259" key="9">
    <source>
        <dbReference type="PROSITE" id="PS50045"/>
    </source>
</evidence>
<gene>
    <name evidence="12" type="ORF">GMST_04140</name>
</gene>
<dbReference type="SMART" id="SM00382">
    <property type="entry name" value="AAA"/>
    <property type="match status" value="1"/>
</dbReference>
<name>A0A6V8MEG3_9BACT</name>
<dbReference type="SUPFAM" id="SSF55021">
    <property type="entry name" value="ACT-like"/>
    <property type="match status" value="1"/>
</dbReference>
<dbReference type="InterPro" id="IPR058031">
    <property type="entry name" value="AAA_lid_NorR"/>
</dbReference>
<dbReference type="InterPro" id="IPR027417">
    <property type="entry name" value="P-loop_NTPase"/>
</dbReference>
<dbReference type="PROSITE" id="PS50112">
    <property type="entry name" value="PAS"/>
    <property type="match status" value="1"/>
</dbReference>
<evidence type="ECO:0000259" key="10">
    <source>
        <dbReference type="PROSITE" id="PS50112"/>
    </source>
</evidence>
<dbReference type="SUPFAM" id="SSF52540">
    <property type="entry name" value="P-loop containing nucleoside triphosphate hydrolases"/>
    <property type="match status" value="1"/>
</dbReference>
<dbReference type="Pfam" id="PF00158">
    <property type="entry name" value="Sigma54_activat"/>
    <property type="match status" value="1"/>
</dbReference>
<keyword evidence="3" id="KW-0067">ATP-binding</keyword>
<dbReference type="InterPro" id="IPR002078">
    <property type="entry name" value="Sigma_54_int"/>
</dbReference>
<dbReference type="InterPro" id="IPR003593">
    <property type="entry name" value="AAA+_ATPase"/>
</dbReference>
<evidence type="ECO:0000256" key="3">
    <source>
        <dbReference type="ARBA" id="ARBA00022840"/>
    </source>
</evidence>
<dbReference type="SMART" id="SM00091">
    <property type="entry name" value="PAS"/>
    <property type="match status" value="1"/>
</dbReference>
<feature type="domain" description="ACT" evidence="11">
    <location>
        <begin position="5"/>
        <end position="78"/>
    </location>
</feature>
<protein>
    <recommendedName>
        <fullName evidence="8">HTH-type transcriptional regulatory protein TyrR</fullName>
    </recommendedName>
</protein>
<dbReference type="Gene3D" id="3.40.50.300">
    <property type="entry name" value="P-loop containing nucleotide triphosphate hydrolases"/>
    <property type="match status" value="1"/>
</dbReference>
<keyword evidence="13" id="KW-1185">Reference proteome</keyword>
<dbReference type="CDD" id="cd00009">
    <property type="entry name" value="AAA"/>
    <property type="match status" value="1"/>
</dbReference>
<dbReference type="SUPFAM" id="SSF46689">
    <property type="entry name" value="Homeodomain-like"/>
    <property type="match status" value="1"/>
</dbReference>
<dbReference type="Gene3D" id="3.30.70.260">
    <property type="match status" value="1"/>
</dbReference>